<feature type="compositionally biased region" description="Gly residues" evidence="1">
    <location>
        <begin position="105"/>
        <end position="117"/>
    </location>
</feature>
<evidence type="ECO:0000313" key="2">
    <source>
        <dbReference type="EMBL" id="CAH9141024.1"/>
    </source>
</evidence>
<sequence length="135" mass="13981">MASKSHGYLKTMMNSLRGRYATSASPELKPSATAAVDNLILKEFLPARWNGPPNLLDEEERGFGAVLRGGRADSGVNHLGAAHRRATVEAGAQCGGEKIEKANAAGGGGAGARGGGVSPIHQQILPPESRSYSSE</sequence>
<evidence type="ECO:0000313" key="3">
    <source>
        <dbReference type="Proteomes" id="UP001152523"/>
    </source>
</evidence>
<proteinExistence type="predicted"/>
<accession>A0AAV0FZT2</accession>
<feature type="region of interest" description="Disordered" evidence="1">
    <location>
        <begin position="103"/>
        <end position="135"/>
    </location>
</feature>
<organism evidence="2 3">
    <name type="scientific">Cuscuta epithymum</name>
    <dbReference type="NCBI Taxonomy" id="186058"/>
    <lineage>
        <taxon>Eukaryota</taxon>
        <taxon>Viridiplantae</taxon>
        <taxon>Streptophyta</taxon>
        <taxon>Embryophyta</taxon>
        <taxon>Tracheophyta</taxon>
        <taxon>Spermatophyta</taxon>
        <taxon>Magnoliopsida</taxon>
        <taxon>eudicotyledons</taxon>
        <taxon>Gunneridae</taxon>
        <taxon>Pentapetalae</taxon>
        <taxon>asterids</taxon>
        <taxon>lamiids</taxon>
        <taxon>Solanales</taxon>
        <taxon>Convolvulaceae</taxon>
        <taxon>Cuscuteae</taxon>
        <taxon>Cuscuta</taxon>
        <taxon>Cuscuta subgen. Cuscuta</taxon>
    </lineage>
</organism>
<reference evidence="2" key="1">
    <citation type="submission" date="2022-07" db="EMBL/GenBank/DDBJ databases">
        <authorList>
            <person name="Macas J."/>
            <person name="Novak P."/>
            <person name="Neumann P."/>
        </authorList>
    </citation>
    <scope>NUCLEOTIDE SEQUENCE</scope>
</reference>
<protein>
    <submittedName>
        <fullName evidence="2">Uncharacterized protein</fullName>
    </submittedName>
</protein>
<keyword evidence="3" id="KW-1185">Reference proteome</keyword>
<dbReference type="EMBL" id="CAMAPF010001028">
    <property type="protein sequence ID" value="CAH9141024.1"/>
    <property type="molecule type" value="Genomic_DNA"/>
</dbReference>
<dbReference type="Proteomes" id="UP001152523">
    <property type="component" value="Unassembled WGS sequence"/>
</dbReference>
<comment type="caution">
    <text evidence="2">The sequence shown here is derived from an EMBL/GenBank/DDBJ whole genome shotgun (WGS) entry which is preliminary data.</text>
</comment>
<evidence type="ECO:0000256" key="1">
    <source>
        <dbReference type="SAM" id="MobiDB-lite"/>
    </source>
</evidence>
<name>A0AAV0FZT2_9ASTE</name>
<dbReference type="AlphaFoldDB" id="A0AAV0FZT2"/>
<gene>
    <name evidence="2" type="ORF">CEPIT_LOCUS38812</name>
</gene>